<dbReference type="Proteomes" id="UP000595095">
    <property type="component" value="Chromosome"/>
</dbReference>
<dbReference type="KEGG" id="smaa:IT774_10140"/>
<dbReference type="InterPro" id="IPR018020">
    <property type="entry name" value="OHCU_decarboxylase"/>
</dbReference>
<sequence>MTLEQLNTLSVPGARQWFSQACAAKSWISMMVENRPYADKQQLLEHAERYWQKMHKNDYLEAFAAHPMIGDFSAFSTSDDAFLQHSAYEQQQAAAARDDTLQALKQLNSAYLKKHGFIFIVYAKGLSAETLLQQLQSRLENTTEAEITNAAQHQLDIALSRINANLGASPTV</sequence>
<dbReference type="NCBIfam" id="NF010372">
    <property type="entry name" value="PRK13798.1"/>
    <property type="match status" value="1"/>
</dbReference>
<keyword evidence="4" id="KW-0659">Purine metabolism</keyword>
<evidence type="ECO:0000256" key="3">
    <source>
        <dbReference type="ARBA" id="ARBA00012257"/>
    </source>
</evidence>
<organism evidence="8 9">
    <name type="scientific">Salinimonas marina</name>
    <dbReference type="NCBI Taxonomy" id="2785918"/>
    <lineage>
        <taxon>Bacteria</taxon>
        <taxon>Pseudomonadati</taxon>
        <taxon>Pseudomonadota</taxon>
        <taxon>Gammaproteobacteria</taxon>
        <taxon>Alteromonadales</taxon>
        <taxon>Alteromonadaceae</taxon>
        <taxon>Alteromonas/Salinimonas group</taxon>
        <taxon>Salinimonas</taxon>
    </lineage>
</organism>
<feature type="domain" description="Oxo-4-hydroxy-4-carboxy-5-ureidoimidazoline decarboxylase" evidence="7">
    <location>
        <begin position="7"/>
        <end position="163"/>
    </location>
</feature>
<accession>A0A7S9HBU8</accession>
<dbReference type="GO" id="GO:0006144">
    <property type="term" value="P:purine nucleobase metabolic process"/>
    <property type="evidence" value="ECO:0007669"/>
    <property type="project" value="UniProtKB-KW"/>
</dbReference>
<evidence type="ECO:0000313" key="9">
    <source>
        <dbReference type="Proteomes" id="UP000595095"/>
    </source>
</evidence>
<dbReference type="GO" id="GO:0051997">
    <property type="term" value="F:2-oxo-4-hydroxy-4-carboxy-5-ureidoimidazoline decarboxylase activity"/>
    <property type="evidence" value="ECO:0007669"/>
    <property type="project" value="UniProtKB-EC"/>
</dbReference>
<reference evidence="8 9" key="1">
    <citation type="submission" date="2020-11" db="EMBL/GenBank/DDBJ databases">
        <title>Complete genome sequence for Salinimonas sp. strain G2-b.</title>
        <authorList>
            <person name="Park S.-J."/>
        </authorList>
    </citation>
    <scope>NUCLEOTIDE SEQUENCE [LARGE SCALE GENOMIC DNA]</scope>
    <source>
        <strain evidence="8 9">G2-b</strain>
    </source>
</reference>
<evidence type="ECO:0000256" key="5">
    <source>
        <dbReference type="ARBA" id="ARBA00022793"/>
    </source>
</evidence>
<comment type="pathway">
    <text evidence="2">Purine metabolism; urate degradation; (S)-allantoin from urate: step 3/3.</text>
</comment>
<evidence type="ECO:0000313" key="8">
    <source>
        <dbReference type="EMBL" id="QPG04596.1"/>
    </source>
</evidence>
<name>A0A7S9HBU8_9ALTE</name>
<protein>
    <recommendedName>
        <fullName evidence="3">2-oxo-4-hydroxy-4-carboxy-5-ureidoimidazoline decarboxylase</fullName>
        <ecNumber evidence="3">4.1.1.97</ecNumber>
    </recommendedName>
</protein>
<proteinExistence type="predicted"/>
<gene>
    <name evidence="8" type="ORF">IT774_10140</name>
</gene>
<evidence type="ECO:0000259" key="7">
    <source>
        <dbReference type="Pfam" id="PF09349"/>
    </source>
</evidence>
<evidence type="ECO:0000256" key="1">
    <source>
        <dbReference type="ARBA" id="ARBA00001163"/>
    </source>
</evidence>
<evidence type="ECO:0000256" key="6">
    <source>
        <dbReference type="ARBA" id="ARBA00023239"/>
    </source>
</evidence>
<dbReference type="PANTHER" id="PTHR43466">
    <property type="entry name" value="2-OXO-4-HYDROXY-4-CARBOXY-5-UREIDOIMIDAZOLINE DECARBOXYLASE-RELATED"/>
    <property type="match status" value="1"/>
</dbReference>
<evidence type="ECO:0000256" key="2">
    <source>
        <dbReference type="ARBA" id="ARBA00004754"/>
    </source>
</evidence>
<keyword evidence="6" id="KW-0456">Lyase</keyword>
<keyword evidence="5" id="KW-0210">Decarboxylase</keyword>
<dbReference type="Gene3D" id="1.10.3330.10">
    <property type="entry name" value="Oxo-4-hydroxy-4-carboxy-5-ureidoimidazoline decarboxylase"/>
    <property type="match status" value="1"/>
</dbReference>
<dbReference type="GO" id="GO:0019628">
    <property type="term" value="P:urate catabolic process"/>
    <property type="evidence" value="ECO:0007669"/>
    <property type="project" value="TreeGrafter"/>
</dbReference>
<dbReference type="EC" id="4.1.1.97" evidence="3"/>
<dbReference type="SUPFAM" id="SSF158694">
    <property type="entry name" value="UraD-Like"/>
    <property type="match status" value="1"/>
</dbReference>
<dbReference type="AlphaFoldDB" id="A0A7S9HBU8"/>
<keyword evidence="9" id="KW-1185">Reference proteome</keyword>
<evidence type="ECO:0000256" key="4">
    <source>
        <dbReference type="ARBA" id="ARBA00022631"/>
    </source>
</evidence>
<dbReference type="EMBL" id="CP064795">
    <property type="protein sequence ID" value="QPG04596.1"/>
    <property type="molecule type" value="Genomic_DNA"/>
</dbReference>
<dbReference type="Pfam" id="PF09349">
    <property type="entry name" value="OHCU_decarbox"/>
    <property type="match status" value="1"/>
</dbReference>
<dbReference type="PANTHER" id="PTHR43466:SF1">
    <property type="entry name" value="2-OXO-4-HYDROXY-4-CARBOXY-5-UREIDOIMIDAZOLINE DECARBOXYLASE-RELATED"/>
    <property type="match status" value="1"/>
</dbReference>
<dbReference type="InterPro" id="IPR036778">
    <property type="entry name" value="OHCU_decarboxylase_sf"/>
</dbReference>
<comment type="catalytic activity">
    <reaction evidence="1">
        <text>5-hydroxy-2-oxo-4-ureido-2,5-dihydro-1H-imidazole-5-carboxylate + H(+) = (S)-allantoin + CO2</text>
        <dbReference type="Rhea" id="RHEA:26301"/>
        <dbReference type="ChEBI" id="CHEBI:15378"/>
        <dbReference type="ChEBI" id="CHEBI:15678"/>
        <dbReference type="ChEBI" id="CHEBI:16526"/>
        <dbReference type="ChEBI" id="CHEBI:58639"/>
        <dbReference type="EC" id="4.1.1.97"/>
    </reaction>
</comment>
<dbReference type="RefSeq" id="WP_195809689.1">
    <property type="nucleotide sequence ID" value="NZ_CP064795.1"/>
</dbReference>